<dbReference type="InterPro" id="IPR019988">
    <property type="entry name" value="GTP-bd_ribosome_bgen_YqeH"/>
</dbReference>
<dbReference type="Proteomes" id="UP001179280">
    <property type="component" value="Unassembled WGS sequence"/>
</dbReference>
<feature type="domain" description="NOA1/YqeH-like C-terminal" evidence="2">
    <location>
        <begin position="278"/>
        <end position="370"/>
    </location>
</feature>
<dbReference type="Pfam" id="PF01926">
    <property type="entry name" value="MMR_HSR1"/>
    <property type="match status" value="1"/>
</dbReference>
<dbReference type="Pfam" id="PF21516">
    <property type="entry name" value="YqeH-like_C"/>
    <property type="match status" value="1"/>
</dbReference>
<evidence type="ECO:0000313" key="3">
    <source>
        <dbReference type="EMBL" id="MBM7838059.1"/>
    </source>
</evidence>
<evidence type="ECO:0000259" key="2">
    <source>
        <dbReference type="Pfam" id="PF21516"/>
    </source>
</evidence>
<dbReference type="PANTHER" id="PTHR46434:SF1">
    <property type="entry name" value="GENETIC INTERACTOR OF PROHIBITINS 3, MITOCHONDRIAL"/>
    <property type="match status" value="1"/>
</dbReference>
<gene>
    <name evidence="3" type="ORF">JOC54_001290</name>
</gene>
<dbReference type="Gene3D" id="3.40.50.300">
    <property type="entry name" value="P-loop containing nucleotide triphosphate hydrolases"/>
    <property type="match status" value="1"/>
</dbReference>
<dbReference type="NCBIfam" id="TIGR03597">
    <property type="entry name" value="GTPase_YqeH"/>
    <property type="match status" value="1"/>
</dbReference>
<dbReference type="SUPFAM" id="SSF52540">
    <property type="entry name" value="P-loop containing nucleoside triphosphate hydrolases"/>
    <property type="match status" value="1"/>
</dbReference>
<dbReference type="InterPro" id="IPR006073">
    <property type="entry name" value="GTP-bd"/>
</dbReference>
<protein>
    <submittedName>
        <fullName evidence="3">Ribosome biogenesis GTPase YqeH</fullName>
    </submittedName>
</protein>
<dbReference type="InterPro" id="IPR048422">
    <property type="entry name" value="NOA1/YqeH-like_C"/>
</dbReference>
<sequence length="372" mass="41449">MSDHVEEWFCSGCGIQIQTEDPDKIGFAPPAALKRETVICKRCFRLKHYNEIQSVSIEDDEFMEMFQSLHKKDALIVKIVDIVDIYGSWISSVQRFAGKNPVLLVANKIDLLPKSTNRGKLRNWMKKTASEEGLKPLDVLVMSTVSNEGVEQVMNQIDTLRKGKDVYIVGCTNVGKSSFINRILKLHGHQGDQLITTSHFPGTTLNLIDIPLEDGRSLVDTPGLMNRHQAAHRLKKKSLKVITPNKELKPTVYQLKAEQTLFLGGLARLDFVSGKPASFIAYVANSLRIHRTKLENASQLYKDHAGELLAPPYISEGEEIPQLKKHTFKVSAEPTDVVFSGLGWITIQGDGITIEAHVPEEVAVSTRPSILS</sequence>
<dbReference type="CDD" id="cd01855">
    <property type="entry name" value="YqeH"/>
    <property type="match status" value="1"/>
</dbReference>
<evidence type="ECO:0000259" key="1">
    <source>
        <dbReference type="Pfam" id="PF01926"/>
    </source>
</evidence>
<dbReference type="PANTHER" id="PTHR46434">
    <property type="entry name" value="GENETIC INTERACTOR OF PROHIBITINS 3, MITOCHONDRIAL"/>
    <property type="match status" value="1"/>
</dbReference>
<name>A0ABS2SUA9_9BACI</name>
<accession>A0ABS2SUA9</accession>
<comment type="caution">
    <text evidence="3">The sequence shown here is derived from an EMBL/GenBank/DDBJ whole genome shotgun (WGS) entry which is preliminary data.</text>
</comment>
<dbReference type="EMBL" id="JAFBCV010000003">
    <property type="protein sequence ID" value="MBM7838059.1"/>
    <property type="molecule type" value="Genomic_DNA"/>
</dbReference>
<evidence type="ECO:0000313" key="4">
    <source>
        <dbReference type="Proteomes" id="UP001179280"/>
    </source>
</evidence>
<organism evidence="3 4">
    <name type="scientific">Shouchella xiaoxiensis</name>
    <dbReference type="NCBI Taxonomy" id="766895"/>
    <lineage>
        <taxon>Bacteria</taxon>
        <taxon>Bacillati</taxon>
        <taxon>Bacillota</taxon>
        <taxon>Bacilli</taxon>
        <taxon>Bacillales</taxon>
        <taxon>Bacillaceae</taxon>
        <taxon>Shouchella</taxon>
    </lineage>
</organism>
<dbReference type="InterPro" id="IPR050896">
    <property type="entry name" value="Mito_lipid_metab_GTPase"/>
</dbReference>
<dbReference type="InterPro" id="IPR027417">
    <property type="entry name" value="P-loop_NTPase"/>
</dbReference>
<reference evidence="3" key="1">
    <citation type="submission" date="2021-01" db="EMBL/GenBank/DDBJ databases">
        <title>Genomic Encyclopedia of Type Strains, Phase IV (KMG-IV): sequencing the most valuable type-strain genomes for metagenomic binning, comparative biology and taxonomic classification.</title>
        <authorList>
            <person name="Goeker M."/>
        </authorList>
    </citation>
    <scope>NUCLEOTIDE SEQUENCE</scope>
    <source>
        <strain evidence="3">DSM 21943</strain>
    </source>
</reference>
<dbReference type="RefSeq" id="WP_204465189.1">
    <property type="nucleotide sequence ID" value="NZ_JAFBCV010000003.1"/>
</dbReference>
<keyword evidence="4" id="KW-1185">Reference proteome</keyword>
<proteinExistence type="predicted"/>
<feature type="domain" description="G" evidence="1">
    <location>
        <begin position="166"/>
        <end position="240"/>
    </location>
</feature>